<dbReference type="AlphaFoldDB" id="A0A833SCB3"/>
<dbReference type="Proteomes" id="UP000602510">
    <property type="component" value="Unassembled WGS sequence"/>
</dbReference>
<evidence type="ECO:0000259" key="3">
    <source>
        <dbReference type="PROSITE" id="PS51253"/>
    </source>
</evidence>
<feature type="region of interest" description="Disordered" evidence="2">
    <location>
        <begin position="346"/>
        <end position="412"/>
    </location>
</feature>
<dbReference type="PANTHER" id="PTHR33324">
    <property type="entry name" value="EXPRESSED PROTEIN"/>
    <property type="match status" value="1"/>
</dbReference>
<feature type="region of interest" description="Disordered" evidence="2">
    <location>
        <begin position="204"/>
        <end position="226"/>
    </location>
</feature>
<evidence type="ECO:0000313" key="4">
    <source>
        <dbReference type="EMBL" id="KAF4039106.1"/>
    </source>
</evidence>
<dbReference type="PROSITE" id="PS51253">
    <property type="entry name" value="HTH_CENPB"/>
    <property type="match status" value="1"/>
</dbReference>
<name>A0A833SCB3_PHYIN</name>
<comment type="caution">
    <text evidence="4">The sequence shown here is derived from an EMBL/GenBank/DDBJ whole genome shotgun (WGS) entry which is preliminary data.</text>
</comment>
<dbReference type="SUPFAM" id="SSF46689">
    <property type="entry name" value="Homeodomain-like"/>
    <property type="match status" value="1"/>
</dbReference>
<dbReference type="Pfam" id="PF03221">
    <property type="entry name" value="HTH_Tnp_Tc5"/>
    <property type="match status" value="1"/>
</dbReference>
<evidence type="ECO:0000256" key="1">
    <source>
        <dbReference type="ARBA" id="ARBA00023125"/>
    </source>
</evidence>
<dbReference type="Gene3D" id="1.10.10.60">
    <property type="entry name" value="Homeodomain-like"/>
    <property type="match status" value="2"/>
</dbReference>
<sequence>MASPAPPPRRSRRNLTYGEKLVIIQKKEEEPAWTQRNLALWAKEAFRLESKPTQATISNLLRDKDKLLSAVVPPGFRSARKVKYPELDQMVLHWVHAELERGECMTRSSVQTKAVEIAQEMQLPSDLSFSKGWVSSFMSRHQLNFSKKIREQGTPRQNMLAVTTEAINRTGQVRVQQVHEETDEEEEEVAEETEEVEVDNAVEVEEEQTEQVQESSRETSIAEDDYSAPRQTVKRRRMDSGGDSAWLSREEEERAMKELLLDWIAVPGSYSRWWFLKSDEEKEPLCDEIKLFLRSHGLHNVGSVDIRQQLTAFVATFQAAQKWLRQARVDYPLNVAEMTLEQEGSASVAQSADTPATATLKSATPSNSNSTPRIQTNDTTVAANSPAKPAKISQRQSTESNTEDNSDDETKAQKRHLFKLECARLQSEIETRNVQLVVEKTLARKKLLDAGISPEEVDRIFPL</sequence>
<evidence type="ECO:0000256" key="2">
    <source>
        <dbReference type="SAM" id="MobiDB-lite"/>
    </source>
</evidence>
<dbReference type="SMART" id="SM00674">
    <property type="entry name" value="CENPB"/>
    <property type="match status" value="1"/>
</dbReference>
<protein>
    <submittedName>
        <fullName evidence="4">Tc5 transposase DNA-binding domain</fullName>
    </submittedName>
</protein>
<accession>A0A833SCB3</accession>
<reference evidence="4" key="1">
    <citation type="submission" date="2020-04" db="EMBL/GenBank/DDBJ databases">
        <title>Hybrid Assembly of Korean Phytophthora infestans isolates.</title>
        <authorList>
            <person name="Prokchorchik M."/>
            <person name="Lee Y."/>
            <person name="Seo J."/>
            <person name="Cho J.-H."/>
            <person name="Park Y.-E."/>
            <person name="Jang D.-C."/>
            <person name="Im J.-S."/>
            <person name="Choi J.-G."/>
            <person name="Park H.-J."/>
            <person name="Lee G.-B."/>
            <person name="Lee Y.-G."/>
            <person name="Hong S.-Y."/>
            <person name="Cho K."/>
            <person name="Sohn K.H."/>
        </authorList>
    </citation>
    <scope>NUCLEOTIDE SEQUENCE</scope>
    <source>
        <strain evidence="4">KR_1_A1</strain>
    </source>
</reference>
<proteinExistence type="predicted"/>
<keyword evidence="1 4" id="KW-0238">DNA-binding</keyword>
<evidence type="ECO:0000313" key="5">
    <source>
        <dbReference type="Proteomes" id="UP000602510"/>
    </source>
</evidence>
<feature type="compositionally biased region" description="Polar residues" evidence="2">
    <location>
        <begin position="346"/>
        <end position="383"/>
    </location>
</feature>
<gene>
    <name evidence="4" type="ORF">GN244_ATG08707</name>
</gene>
<keyword evidence="5" id="KW-1185">Reference proteome</keyword>
<dbReference type="PANTHER" id="PTHR33324:SF2">
    <property type="entry name" value="MYB_SANT-LIKE DNA-BINDING DOMAIN-CONTAINING PROTEIN"/>
    <property type="match status" value="1"/>
</dbReference>
<dbReference type="EMBL" id="WSZM01000181">
    <property type="protein sequence ID" value="KAF4039106.1"/>
    <property type="molecule type" value="Genomic_DNA"/>
</dbReference>
<dbReference type="InterPro" id="IPR006600">
    <property type="entry name" value="HTH_CenpB_DNA-bd_dom"/>
</dbReference>
<dbReference type="GO" id="GO:0003677">
    <property type="term" value="F:DNA binding"/>
    <property type="evidence" value="ECO:0007669"/>
    <property type="project" value="UniProtKB-KW"/>
</dbReference>
<feature type="domain" description="HTH CENPB-type" evidence="3">
    <location>
        <begin position="75"/>
        <end position="147"/>
    </location>
</feature>
<organism evidence="4 5">
    <name type="scientific">Phytophthora infestans</name>
    <name type="common">Potato late blight agent</name>
    <name type="synonym">Botrytis infestans</name>
    <dbReference type="NCBI Taxonomy" id="4787"/>
    <lineage>
        <taxon>Eukaryota</taxon>
        <taxon>Sar</taxon>
        <taxon>Stramenopiles</taxon>
        <taxon>Oomycota</taxon>
        <taxon>Peronosporomycetes</taxon>
        <taxon>Peronosporales</taxon>
        <taxon>Peronosporaceae</taxon>
        <taxon>Phytophthora</taxon>
    </lineage>
</organism>
<dbReference type="InterPro" id="IPR009057">
    <property type="entry name" value="Homeodomain-like_sf"/>
</dbReference>